<protein>
    <submittedName>
        <fullName evidence="2">Uncharacterized protein</fullName>
    </submittedName>
</protein>
<feature type="region of interest" description="Disordered" evidence="1">
    <location>
        <begin position="21"/>
        <end position="66"/>
    </location>
</feature>
<name>A0A4C1XND9_EUMVA</name>
<feature type="compositionally biased region" description="Polar residues" evidence="1">
    <location>
        <begin position="50"/>
        <end position="66"/>
    </location>
</feature>
<proteinExistence type="predicted"/>
<evidence type="ECO:0000256" key="1">
    <source>
        <dbReference type="SAM" id="MobiDB-lite"/>
    </source>
</evidence>
<accession>A0A4C1XND9</accession>
<feature type="compositionally biased region" description="Basic and acidic residues" evidence="1">
    <location>
        <begin position="29"/>
        <end position="47"/>
    </location>
</feature>
<dbReference type="AlphaFoldDB" id="A0A4C1XND9"/>
<dbReference type="EMBL" id="BGZK01000901">
    <property type="protein sequence ID" value="GBP64573.1"/>
    <property type="molecule type" value="Genomic_DNA"/>
</dbReference>
<keyword evidence="3" id="KW-1185">Reference proteome</keyword>
<reference evidence="2 3" key="1">
    <citation type="journal article" date="2019" name="Commun. Biol.">
        <title>The bagworm genome reveals a unique fibroin gene that provides high tensile strength.</title>
        <authorList>
            <person name="Kono N."/>
            <person name="Nakamura H."/>
            <person name="Ohtoshi R."/>
            <person name="Tomita M."/>
            <person name="Numata K."/>
            <person name="Arakawa K."/>
        </authorList>
    </citation>
    <scope>NUCLEOTIDE SEQUENCE [LARGE SCALE GENOMIC DNA]</scope>
</reference>
<comment type="caution">
    <text evidence="2">The sequence shown here is derived from an EMBL/GenBank/DDBJ whole genome shotgun (WGS) entry which is preliminary data.</text>
</comment>
<organism evidence="2 3">
    <name type="scientific">Eumeta variegata</name>
    <name type="common">Bagworm moth</name>
    <name type="synonym">Eumeta japonica</name>
    <dbReference type="NCBI Taxonomy" id="151549"/>
    <lineage>
        <taxon>Eukaryota</taxon>
        <taxon>Metazoa</taxon>
        <taxon>Ecdysozoa</taxon>
        <taxon>Arthropoda</taxon>
        <taxon>Hexapoda</taxon>
        <taxon>Insecta</taxon>
        <taxon>Pterygota</taxon>
        <taxon>Neoptera</taxon>
        <taxon>Endopterygota</taxon>
        <taxon>Lepidoptera</taxon>
        <taxon>Glossata</taxon>
        <taxon>Ditrysia</taxon>
        <taxon>Tineoidea</taxon>
        <taxon>Psychidae</taxon>
        <taxon>Oiketicinae</taxon>
        <taxon>Eumeta</taxon>
    </lineage>
</organism>
<evidence type="ECO:0000313" key="2">
    <source>
        <dbReference type="EMBL" id="GBP64573.1"/>
    </source>
</evidence>
<evidence type="ECO:0000313" key="3">
    <source>
        <dbReference type="Proteomes" id="UP000299102"/>
    </source>
</evidence>
<dbReference type="Proteomes" id="UP000299102">
    <property type="component" value="Unassembled WGS sequence"/>
</dbReference>
<sequence length="66" mass="7457">MGTVNNLDQLYIKQVKPPWMKTTEPMKAGSREEVSARKEAKTNETKPRRSTITTRAHSSANVGRSR</sequence>
<gene>
    <name evidence="2" type="ORF">EVAR_89620_1</name>
</gene>